<keyword evidence="2" id="KW-1003">Cell membrane</keyword>
<feature type="domain" description="Major facilitator superfamily (MFS) profile" evidence="7">
    <location>
        <begin position="1"/>
        <end position="366"/>
    </location>
</feature>
<dbReference type="PANTHER" id="PTHR43124">
    <property type="entry name" value="PURINE EFFLUX PUMP PBUE"/>
    <property type="match status" value="1"/>
</dbReference>
<dbReference type="InterPro" id="IPR011701">
    <property type="entry name" value="MFS"/>
</dbReference>
<feature type="transmembrane region" description="Helical" evidence="6">
    <location>
        <begin position="182"/>
        <end position="202"/>
    </location>
</feature>
<reference evidence="8" key="1">
    <citation type="submission" date="2018-05" db="EMBL/GenBank/DDBJ databases">
        <authorList>
            <person name="Lanie J.A."/>
            <person name="Ng W.-L."/>
            <person name="Kazmierczak K.M."/>
            <person name="Andrzejewski T.M."/>
            <person name="Davidsen T.M."/>
            <person name="Wayne K.J."/>
            <person name="Tettelin H."/>
            <person name="Glass J.I."/>
            <person name="Rusch D."/>
            <person name="Podicherti R."/>
            <person name="Tsui H.-C.T."/>
            <person name="Winkler M.E."/>
        </authorList>
    </citation>
    <scope>NUCLEOTIDE SEQUENCE</scope>
</reference>
<keyword evidence="5 6" id="KW-0472">Membrane</keyword>
<dbReference type="AlphaFoldDB" id="A0A382BA02"/>
<dbReference type="SUPFAM" id="SSF103473">
    <property type="entry name" value="MFS general substrate transporter"/>
    <property type="match status" value="1"/>
</dbReference>
<dbReference type="Pfam" id="PF07690">
    <property type="entry name" value="MFS_1"/>
    <property type="match status" value="1"/>
</dbReference>
<evidence type="ECO:0000256" key="2">
    <source>
        <dbReference type="ARBA" id="ARBA00022475"/>
    </source>
</evidence>
<proteinExistence type="predicted"/>
<feature type="transmembrane region" description="Helical" evidence="6">
    <location>
        <begin position="222"/>
        <end position="242"/>
    </location>
</feature>
<feature type="transmembrane region" description="Helical" evidence="6">
    <location>
        <begin position="73"/>
        <end position="90"/>
    </location>
</feature>
<feature type="transmembrane region" description="Helical" evidence="6">
    <location>
        <begin position="315"/>
        <end position="336"/>
    </location>
</feature>
<sequence>MFPIFLPFIKTDLGLSEVQVGGLMTAKQGASGLLTLPSGFAADAFNTHKGLILGCALAMGGCAYLVASIAPTYFWILTFLVMLGAASALWHPSSVSTLSLQFADRRGTALALHGVGASVGDSVGPLCIGALLLMVGWKDLAQWHMIPALILALLMWKTVRQYSLAGPDGLTRRSYFAGIKGILARPTIFMVMIASSFVGMARLSVTTFLPLYLAEEMGYGPFWLGFHWALLYAMGIFSQPLMGILSDRFSRKTVLLPCFAIMGLLYLLIPAPDGGFLLALIIGALGLFFYGTGNIATAAVLDVASEQIQGTTQSFMTLFQQVVTLPAPMLAGYIVSQFGYSTVFYYSSALLFLAATVWTFIQIPKRAGTSNVG</sequence>
<dbReference type="PROSITE" id="PS50850">
    <property type="entry name" value="MFS"/>
    <property type="match status" value="1"/>
</dbReference>
<feature type="transmembrane region" description="Helical" evidence="6">
    <location>
        <begin position="50"/>
        <end position="67"/>
    </location>
</feature>
<comment type="subcellular location">
    <subcellularLocation>
        <location evidence="1">Cell membrane</location>
        <topology evidence="1">Multi-pass membrane protein</topology>
    </subcellularLocation>
</comment>
<dbReference type="Gene3D" id="1.20.1250.20">
    <property type="entry name" value="MFS general substrate transporter like domains"/>
    <property type="match status" value="2"/>
</dbReference>
<evidence type="ECO:0000259" key="7">
    <source>
        <dbReference type="PROSITE" id="PS50850"/>
    </source>
</evidence>
<dbReference type="InterPro" id="IPR036259">
    <property type="entry name" value="MFS_trans_sf"/>
</dbReference>
<accession>A0A382BA02</accession>
<keyword evidence="3 6" id="KW-0812">Transmembrane</keyword>
<protein>
    <recommendedName>
        <fullName evidence="7">Major facilitator superfamily (MFS) profile domain-containing protein</fullName>
    </recommendedName>
</protein>
<dbReference type="EMBL" id="UINC01028662">
    <property type="protein sequence ID" value="SVB10047.1"/>
    <property type="molecule type" value="Genomic_DNA"/>
</dbReference>
<evidence type="ECO:0000256" key="4">
    <source>
        <dbReference type="ARBA" id="ARBA00022989"/>
    </source>
</evidence>
<dbReference type="GO" id="GO:0022857">
    <property type="term" value="F:transmembrane transporter activity"/>
    <property type="evidence" value="ECO:0007669"/>
    <property type="project" value="InterPro"/>
</dbReference>
<gene>
    <name evidence="8" type="ORF">METZ01_LOCUS162901</name>
</gene>
<feature type="transmembrane region" description="Helical" evidence="6">
    <location>
        <begin position="110"/>
        <end position="134"/>
    </location>
</feature>
<evidence type="ECO:0000256" key="5">
    <source>
        <dbReference type="ARBA" id="ARBA00023136"/>
    </source>
</evidence>
<dbReference type="GO" id="GO:0005886">
    <property type="term" value="C:plasma membrane"/>
    <property type="evidence" value="ECO:0007669"/>
    <property type="project" value="UniProtKB-SubCell"/>
</dbReference>
<evidence type="ECO:0000256" key="3">
    <source>
        <dbReference type="ARBA" id="ARBA00022692"/>
    </source>
</evidence>
<name>A0A382BA02_9ZZZZ</name>
<dbReference type="PANTHER" id="PTHR43124:SF3">
    <property type="entry name" value="CHLORAMPHENICOL EFFLUX PUMP RV0191"/>
    <property type="match status" value="1"/>
</dbReference>
<organism evidence="8">
    <name type="scientific">marine metagenome</name>
    <dbReference type="NCBI Taxonomy" id="408172"/>
    <lineage>
        <taxon>unclassified sequences</taxon>
        <taxon>metagenomes</taxon>
        <taxon>ecological metagenomes</taxon>
    </lineage>
</organism>
<feature type="transmembrane region" description="Helical" evidence="6">
    <location>
        <begin position="342"/>
        <end position="361"/>
    </location>
</feature>
<evidence type="ECO:0000256" key="6">
    <source>
        <dbReference type="SAM" id="Phobius"/>
    </source>
</evidence>
<evidence type="ECO:0000256" key="1">
    <source>
        <dbReference type="ARBA" id="ARBA00004651"/>
    </source>
</evidence>
<dbReference type="InterPro" id="IPR020846">
    <property type="entry name" value="MFS_dom"/>
</dbReference>
<feature type="transmembrane region" description="Helical" evidence="6">
    <location>
        <begin position="277"/>
        <end position="303"/>
    </location>
</feature>
<keyword evidence="4 6" id="KW-1133">Transmembrane helix</keyword>
<feature type="transmembrane region" description="Helical" evidence="6">
    <location>
        <begin position="254"/>
        <end position="271"/>
    </location>
</feature>
<dbReference type="InterPro" id="IPR050189">
    <property type="entry name" value="MFS_Efflux_Transporters"/>
</dbReference>
<evidence type="ECO:0000313" key="8">
    <source>
        <dbReference type="EMBL" id="SVB10047.1"/>
    </source>
</evidence>